<gene>
    <name evidence="2" type="ORF">EY643_03330</name>
</gene>
<dbReference type="RefSeq" id="WP_152660868.1">
    <property type="nucleotide sequence ID" value="NZ_CP036422.1"/>
</dbReference>
<name>A0A5P9NGU6_9GAMM</name>
<dbReference type="KEGG" id="halc:EY643_03330"/>
<keyword evidence="3" id="KW-1185">Reference proteome</keyword>
<protein>
    <submittedName>
        <fullName evidence="2">Uncharacterized protein</fullName>
    </submittedName>
</protein>
<accession>A0A5P9NGU6</accession>
<evidence type="ECO:0000313" key="2">
    <source>
        <dbReference type="EMBL" id="QFU74759.1"/>
    </source>
</evidence>
<organism evidence="2 3">
    <name type="scientific">Halioglobus maricola</name>
    <dbReference type="NCBI Taxonomy" id="2601894"/>
    <lineage>
        <taxon>Bacteria</taxon>
        <taxon>Pseudomonadati</taxon>
        <taxon>Pseudomonadota</taxon>
        <taxon>Gammaproteobacteria</taxon>
        <taxon>Cellvibrionales</taxon>
        <taxon>Halieaceae</taxon>
        <taxon>Halioglobus</taxon>
    </lineage>
</organism>
<dbReference type="Proteomes" id="UP000326287">
    <property type="component" value="Chromosome"/>
</dbReference>
<sequence>MTRVLGLCALVFLLASCTRWSYDLGEPLSRSAVPAQGTSLAATLAQLGPPVRVSATGSGYVMAWEHWVIVEDSLGISLGPLGVDLLAIDLGSARVSGEFLLLNFDRERRLIGSSFSEWDKNAGQGAALQPSFGLVEVVDVSDLTGEMAVHRWGALGLKRLPESLNTASPDSGQDGLEQRGTPKGAGQRSLEYDD</sequence>
<dbReference type="EMBL" id="CP036422">
    <property type="protein sequence ID" value="QFU74759.1"/>
    <property type="molecule type" value="Genomic_DNA"/>
</dbReference>
<evidence type="ECO:0000256" key="1">
    <source>
        <dbReference type="SAM" id="MobiDB-lite"/>
    </source>
</evidence>
<proteinExistence type="predicted"/>
<reference evidence="2 3" key="1">
    <citation type="submission" date="2019-02" db="EMBL/GenBank/DDBJ databases">
        <authorList>
            <person name="Li S.-H."/>
        </authorList>
    </citation>
    <scope>NUCLEOTIDE SEQUENCE [LARGE SCALE GENOMIC DNA]</scope>
    <source>
        <strain evidence="2 3">IMCC14385</strain>
    </source>
</reference>
<dbReference type="AlphaFoldDB" id="A0A5P9NGU6"/>
<evidence type="ECO:0000313" key="3">
    <source>
        <dbReference type="Proteomes" id="UP000326287"/>
    </source>
</evidence>
<dbReference type="OrthoDB" id="5729416at2"/>
<feature type="region of interest" description="Disordered" evidence="1">
    <location>
        <begin position="163"/>
        <end position="194"/>
    </location>
</feature>
<dbReference type="PROSITE" id="PS51257">
    <property type="entry name" value="PROKAR_LIPOPROTEIN"/>
    <property type="match status" value="1"/>
</dbReference>